<reference evidence="2" key="1">
    <citation type="submission" date="2024-07" db="EMBL/GenBank/DDBJ databases">
        <authorList>
            <person name="Biller S.J."/>
        </authorList>
    </citation>
    <scope>NUCLEOTIDE SEQUENCE</scope>
    <source>
        <strain evidence="2">WC2429</strain>
    </source>
</reference>
<evidence type="ECO:0000313" key="2">
    <source>
        <dbReference type="EMBL" id="XDV01032.1"/>
    </source>
</evidence>
<dbReference type="RefSeq" id="WP_369764963.1">
    <property type="nucleotide sequence ID" value="NZ_CP165627.1"/>
</dbReference>
<dbReference type="AlphaFoldDB" id="A0AB39WI75"/>
<feature type="region of interest" description="Disordered" evidence="1">
    <location>
        <begin position="15"/>
        <end position="75"/>
    </location>
</feature>
<feature type="compositionally biased region" description="Polar residues" evidence="1">
    <location>
        <begin position="18"/>
        <end position="34"/>
    </location>
</feature>
<sequence>MKWKNYKGWAIDPVYSLPTKSNYSGTSNSTYQTHNTSTTRNSSTPSSGGTVHVKGHTRKDGTYVRPHTRSAPKRR</sequence>
<gene>
    <name evidence="2" type="ORF">AB3G32_11925</name>
</gene>
<evidence type="ECO:0000256" key="1">
    <source>
        <dbReference type="SAM" id="MobiDB-lite"/>
    </source>
</evidence>
<accession>A0AB39WI75</accession>
<feature type="compositionally biased region" description="Basic residues" evidence="1">
    <location>
        <begin position="66"/>
        <end position="75"/>
    </location>
</feature>
<protein>
    <submittedName>
        <fullName evidence="2">Uncharacterized protein</fullName>
    </submittedName>
</protein>
<dbReference type="EMBL" id="CP165627">
    <property type="protein sequence ID" value="XDV01032.1"/>
    <property type="molecule type" value="Genomic_DNA"/>
</dbReference>
<feature type="compositionally biased region" description="Low complexity" evidence="1">
    <location>
        <begin position="35"/>
        <end position="50"/>
    </location>
</feature>
<name>A0AB39WI75_9FLAO</name>
<proteinExistence type="predicted"/>
<organism evidence="2">
    <name type="scientific">Flavobacterium sp. WC2429</name>
    <dbReference type="NCBI Taxonomy" id="3234140"/>
    <lineage>
        <taxon>Bacteria</taxon>
        <taxon>Pseudomonadati</taxon>
        <taxon>Bacteroidota</taxon>
        <taxon>Flavobacteriia</taxon>
        <taxon>Flavobacteriales</taxon>
        <taxon>Flavobacteriaceae</taxon>
        <taxon>Flavobacterium</taxon>
    </lineage>
</organism>